<dbReference type="EMBL" id="KQ981875">
    <property type="protein sequence ID" value="KYN34008.1"/>
    <property type="molecule type" value="Genomic_DNA"/>
</dbReference>
<dbReference type="AlphaFoldDB" id="A0A151JU91"/>
<protein>
    <recommendedName>
        <fullName evidence="3">Copia protein</fullName>
    </recommendedName>
</protein>
<feature type="non-terminal residue" evidence="1">
    <location>
        <position position="1"/>
    </location>
</feature>
<name>A0A151JU91_9HYME</name>
<proteinExistence type="predicted"/>
<reference evidence="1 2" key="1">
    <citation type="submission" date="2016-03" db="EMBL/GenBank/DDBJ databases">
        <title>Trachymyrmex septentrionalis WGS genome.</title>
        <authorList>
            <person name="Nygaard S."/>
            <person name="Hu H."/>
            <person name="Boomsma J."/>
            <person name="Zhang G."/>
        </authorList>
    </citation>
    <scope>NUCLEOTIDE SEQUENCE [LARGE SCALE GENOMIC DNA]</scope>
    <source>
        <strain evidence="1">Tsep2-gDNA-1</strain>
        <tissue evidence="1">Whole body</tissue>
    </source>
</reference>
<keyword evidence="2" id="KW-1185">Reference proteome</keyword>
<accession>A0A151JU91</accession>
<dbReference type="Proteomes" id="UP000078541">
    <property type="component" value="Unassembled WGS sequence"/>
</dbReference>
<evidence type="ECO:0000313" key="1">
    <source>
        <dbReference type="EMBL" id="KYN34008.1"/>
    </source>
</evidence>
<evidence type="ECO:0008006" key="3">
    <source>
        <dbReference type="Google" id="ProtNLM"/>
    </source>
</evidence>
<sequence>EWHDSIITNVLYVPNLSRNLFFEGVTKKGMIIVKENNRSNIYENNELITVAKCKENNLYHMQFKSILSQEVNVVVKDSLRK</sequence>
<gene>
    <name evidence="1" type="ORF">ALC56_11673</name>
</gene>
<organism evidence="1 2">
    <name type="scientific">Trachymyrmex septentrionalis</name>
    <dbReference type="NCBI Taxonomy" id="34720"/>
    <lineage>
        <taxon>Eukaryota</taxon>
        <taxon>Metazoa</taxon>
        <taxon>Ecdysozoa</taxon>
        <taxon>Arthropoda</taxon>
        <taxon>Hexapoda</taxon>
        <taxon>Insecta</taxon>
        <taxon>Pterygota</taxon>
        <taxon>Neoptera</taxon>
        <taxon>Endopterygota</taxon>
        <taxon>Hymenoptera</taxon>
        <taxon>Apocrita</taxon>
        <taxon>Aculeata</taxon>
        <taxon>Formicoidea</taxon>
        <taxon>Formicidae</taxon>
        <taxon>Myrmicinae</taxon>
        <taxon>Trachymyrmex</taxon>
    </lineage>
</organism>
<evidence type="ECO:0000313" key="2">
    <source>
        <dbReference type="Proteomes" id="UP000078541"/>
    </source>
</evidence>